<comment type="caution">
    <text evidence="2">The sequence shown here is derived from an EMBL/GenBank/DDBJ whole genome shotgun (WGS) entry which is preliminary data.</text>
</comment>
<protein>
    <recommendedName>
        <fullName evidence="4">Reticulon-like protein</fullName>
    </recommendedName>
</protein>
<dbReference type="AlphaFoldDB" id="A0AAV9GQS4"/>
<evidence type="ECO:0000313" key="3">
    <source>
        <dbReference type="Proteomes" id="UP001321760"/>
    </source>
</evidence>
<dbReference type="EMBL" id="MU865933">
    <property type="protein sequence ID" value="KAK4450282.1"/>
    <property type="molecule type" value="Genomic_DNA"/>
</dbReference>
<keyword evidence="3" id="KW-1185">Reference proteome</keyword>
<keyword evidence="1" id="KW-0812">Transmembrane</keyword>
<sequence length="247" mass="28156">MALAPAKAKDVEMTVQQHQVTVTEVSVKQHQFTVVDVVSTTTTAASLLDAVLEKNDVAFVFHYLLSASGGDKWQWLWRWYDRTQLFSFGCLMLFFGGLFVSTRYQLEKLTMALFGGFVVSLSILAIAALCTSAWFYISKPFFIALGLTNQPWLKGDPARRRMRFGFEFFRLLSVYCWQKGWKDHAWLILVCMLLFLWAARATVLLMRVTMGAWALIMLFLNALPENVDNGAQTTAQPQQSRKVEEVE</sequence>
<reference evidence="2" key="1">
    <citation type="journal article" date="2023" name="Mol. Phylogenet. Evol.">
        <title>Genome-scale phylogeny and comparative genomics of the fungal order Sordariales.</title>
        <authorList>
            <person name="Hensen N."/>
            <person name="Bonometti L."/>
            <person name="Westerberg I."/>
            <person name="Brannstrom I.O."/>
            <person name="Guillou S."/>
            <person name="Cros-Aarteil S."/>
            <person name="Calhoun S."/>
            <person name="Haridas S."/>
            <person name="Kuo A."/>
            <person name="Mondo S."/>
            <person name="Pangilinan J."/>
            <person name="Riley R."/>
            <person name="LaButti K."/>
            <person name="Andreopoulos B."/>
            <person name="Lipzen A."/>
            <person name="Chen C."/>
            <person name="Yan M."/>
            <person name="Daum C."/>
            <person name="Ng V."/>
            <person name="Clum A."/>
            <person name="Steindorff A."/>
            <person name="Ohm R.A."/>
            <person name="Martin F."/>
            <person name="Silar P."/>
            <person name="Natvig D.O."/>
            <person name="Lalanne C."/>
            <person name="Gautier V."/>
            <person name="Ament-Velasquez S.L."/>
            <person name="Kruys A."/>
            <person name="Hutchinson M.I."/>
            <person name="Powell A.J."/>
            <person name="Barry K."/>
            <person name="Miller A.N."/>
            <person name="Grigoriev I.V."/>
            <person name="Debuchy R."/>
            <person name="Gladieux P."/>
            <person name="Hiltunen Thoren M."/>
            <person name="Johannesson H."/>
        </authorList>
    </citation>
    <scope>NUCLEOTIDE SEQUENCE</scope>
    <source>
        <strain evidence="2">PSN243</strain>
    </source>
</reference>
<dbReference type="Proteomes" id="UP001321760">
    <property type="component" value="Unassembled WGS sequence"/>
</dbReference>
<reference evidence="2" key="2">
    <citation type="submission" date="2023-05" db="EMBL/GenBank/DDBJ databases">
        <authorList>
            <consortium name="Lawrence Berkeley National Laboratory"/>
            <person name="Steindorff A."/>
            <person name="Hensen N."/>
            <person name="Bonometti L."/>
            <person name="Westerberg I."/>
            <person name="Brannstrom I.O."/>
            <person name="Guillou S."/>
            <person name="Cros-Aarteil S."/>
            <person name="Calhoun S."/>
            <person name="Haridas S."/>
            <person name="Kuo A."/>
            <person name="Mondo S."/>
            <person name="Pangilinan J."/>
            <person name="Riley R."/>
            <person name="Labutti K."/>
            <person name="Andreopoulos B."/>
            <person name="Lipzen A."/>
            <person name="Chen C."/>
            <person name="Yanf M."/>
            <person name="Daum C."/>
            <person name="Ng V."/>
            <person name="Clum A."/>
            <person name="Ohm R."/>
            <person name="Martin F."/>
            <person name="Silar P."/>
            <person name="Natvig D."/>
            <person name="Lalanne C."/>
            <person name="Gautier V."/>
            <person name="Ament-Velasquez S.L."/>
            <person name="Kruys A."/>
            <person name="Hutchinson M.I."/>
            <person name="Powell A.J."/>
            <person name="Barry K."/>
            <person name="Miller A.N."/>
            <person name="Grigoriev I.V."/>
            <person name="Debuchy R."/>
            <person name="Gladieux P."/>
            <person name="Thoren M.H."/>
            <person name="Johannesson H."/>
        </authorList>
    </citation>
    <scope>NUCLEOTIDE SEQUENCE</scope>
    <source>
        <strain evidence="2">PSN243</strain>
    </source>
</reference>
<accession>A0AAV9GQS4</accession>
<evidence type="ECO:0008006" key="4">
    <source>
        <dbReference type="Google" id="ProtNLM"/>
    </source>
</evidence>
<gene>
    <name evidence="2" type="ORF">QBC34DRAFT_437532</name>
</gene>
<feature type="transmembrane region" description="Helical" evidence="1">
    <location>
        <begin position="83"/>
        <end position="100"/>
    </location>
</feature>
<name>A0AAV9GQS4_9PEZI</name>
<feature type="transmembrane region" description="Helical" evidence="1">
    <location>
        <begin position="185"/>
        <end position="206"/>
    </location>
</feature>
<organism evidence="2 3">
    <name type="scientific">Podospora aff. communis PSN243</name>
    <dbReference type="NCBI Taxonomy" id="3040156"/>
    <lineage>
        <taxon>Eukaryota</taxon>
        <taxon>Fungi</taxon>
        <taxon>Dikarya</taxon>
        <taxon>Ascomycota</taxon>
        <taxon>Pezizomycotina</taxon>
        <taxon>Sordariomycetes</taxon>
        <taxon>Sordariomycetidae</taxon>
        <taxon>Sordariales</taxon>
        <taxon>Podosporaceae</taxon>
        <taxon>Podospora</taxon>
    </lineage>
</organism>
<evidence type="ECO:0000313" key="2">
    <source>
        <dbReference type="EMBL" id="KAK4450282.1"/>
    </source>
</evidence>
<evidence type="ECO:0000256" key="1">
    <source>
        <dbReference type="SAM" id="Phobius"/>
    </source>
</evidence>
<feature type="transmembrane region" description="Helical" evidence="1">
    <location>
        <begin position="112"/>
        <end position="137"/>
    </location>
</feature>
<proteinExistence type="predicted"/>
<keyword evidence="1" id="KW-1133">Transmembrane helix</keyword>
<keyword evidence="1" id="KW-0472">Membrane</keyword>